<sequence>MSTLVVCVDRNNDIGRKTGLEMPVAGWEAVRSLVTDVGLADPEDSSVNCLLETLRVARDLRDGNEETIVAVISGTAETRVGADRAVAAQMDELVAKHDPDSAIIVIDSAEDERLVPIVESRVRVDAVDRVVVRQARDIESTYYLLKQFLADEELRQTVLVPTGIALIAFPVLLLRLGLAMATSTITAVIGLFVLYKGLAIGDYFRDLPAEARDALYSGRVSIVTYVVALGLSLIGVFAGALRAAPLEPTESILITAMAFTFESVPWLAVAALTASMGRLLDEAIRNDRLRNSYLNLPFGVLAVGLVVRGFSAYFLQRDGKIGPVVVPEISVGQTTVSQFTLDPGTRLAVYVFLGVFVSLLGVRVASYVSGTTFGEEIAE</sequence>
<gene>
    <name evidence="2" type="ORF">GCM10025751_35380</name>
</gene>
<dbReference type="RefSeq" id="WP_227774394.1">
    <property type="nucleotide sequence ID" value="NZ_BAABKX010000015.1"/>
</dbReference>
<reference evidence="2 3" key="1">
    <citation type="journal article" date="2019" name="Int. J. Syst. Evol. Microbiol.">
        <title>The Global Catalogue of Microorganisms (GCM) 10K type strain sequencing project: providing services to taxonomists for standard genome sequencing and annotation.</title>
        <authorList>
            <consortium name="The Broad Institute Genomics Platform"/>
            <consortium name="The Broad Institute Genome Sequencing Center for Infectious Disease"/>
            <person name="Wu L."/>
            <person name="Ma J."/>
        </authorList>
    </citation>
    <scope>NUCLEOTIDE SEQUENCE [LARGE SCALE GENOMIC DNA]</scope>
    <source>
        <strain evidence="2 3">JCM 17504</strain>
    </source>
</reference>
<feature type="transmembrane region" description="Helical" evidence="1">
    <location>
        <begin position="184"/>
        <end position="204"/>
    </location>
</feature>
<evidence type="ECO:0000313" key="2">
    <source>
        <dbReference type="EMBL" id="GAA5055560.1"/>
    </source>
</evidence>
<evidence type="ECO:0000256" key="1">
    <source>
        <dbReference type="SAM" id="Phobius"/>
    </source>
</evidence>
<dbReference type="Pfam" id="PF04123">
    <property type="entry name" value="DUF373"/>
    <property type="match status" value="1"/>
</dbReference>
<dbReference type="GeneID" id="68614599"/>
<feature type="transmembrane region" description="Helical" evidence="1">
    <location>
        <begin position="216"/>
        <end position="240"/>
    </location>
</feature>
<feature type="transmembrane region" description="Helical" evidence="1">
    <location>
        <begin position="293"/>
        <end position="315"/>
    </location>
</feature>
<keyword evidence="1" id="KW-0812">Transmembrane</keyword>
<dbReference type="PANTHER" id="PTHR38815:SF1">
    <property type="entry name" value="DUF373 FAMILY PROTEIN"/>
    <property type="match status" value="1"/>
</dbReference>
<proteinExistence type="predicted"/>
<keyword evidence="3" id="KW-1185">Reference proteome</keyword>
<dbReference type="Proteomes" id="UP001501729">
    <property type="component" value="Unassembled WGS sequence"/>
</dbReference>
<dbReference type="InterPro" id="IPR007254">
    <property type="entry name" value="DUF373"/>
</dbReference>
<feature type="transmembrane region" description="Helical" evidence="1">
    <location>
        <begin position="252"/>
        <end position="272"/>
    </location>
</feature>
<organism evidence="2 3">
    <name type="scientific">Haladaptatus pallidirubidus</name>
    <dbReference type="NCBI Taxonomy" id="1008152"/>
    <lineage>
        <taxon>Archaea</taxon>
        <taxon>Methanobacteriati</taxon>
        <taxon>Methanobacteriota</taxon>
        <taxon>Stenosarchaea group</taxon>
        <taxon>Halobacteria</taxon>
        <taxon>Halobacteriales</taxon>
        <taxon>Haladaptataceae</taxon>
        <taxon>Haladaptatus</taxon>
    </lineage>
</organism>
<keyword evidence="1" id="KW-1133">Transmembrane helix</keyword>
<accession>A0AAV3UKM6</accession>
<dbReference type="PANTHER" id="PTHR38815">
    <property type="entry name" value="HYPOTHETICAL MEMBRANE PROTEIN, CONSERVED, DUF373 FAMILY"/>
    <property type="match status" value="1"/>
</dbReference>
<comment type="caution">
    <text evidence="2">The sequence shown here is derived from an EMBL/GenBank/DDBJ whole genome shotgun (WGS) entry which is preliminary data.</text>
</comment>
<keyword evidence="1" id="KW-0472">Membrane</keyword>
<name>A0AAV3UKM6_9EURY</name>
<feature type="transmembrane region" description="Helical" evidence="1">
    <location>
        <begin position="347"/>
        <end position="365"/>
    </location>
</feature>
<dbReference type="AlphaFoldDB" id="A0AAV3UKM6"/>
<evidence type="ECO:0000313" key="3">
    <source>
        <dbReference type="Proteomes" id="UP001501729"/>
    </source>
</evidence>
<dbReference type="EMBL" id="BAABKX010000015">
    <property type="protein sequence ID" value="GAA5055560.1"/>
    <property type="molecule type" value="Genomic_DNA"/>
</dbReference>
<protein>
    <submittedName>
        <fullName evidence="2">DUF373 family protein</fullName>
    </submittedName>
</protein>